<dbReference type="Proteomes" id="UP001519343">
    <property type="component" value="Unassembled WGS sequence"/>
</dbReference>
<dbReference type="InterPro" id="IPR000524">
    <property type="entry name" value="Tscrpt_reg_HTH_GntR"/>
</dbReference>
<dbReference type="PANTHER" id="PTHR43537">
    <property type="entry name" value="TRANSCRIPTIONAL REGULATOR, GNTR FAMILY"/>
    <property type="match status" value="1"/>
</dbReference>
<organism evidence="5 6">
    <name type="scientific">Ammoniphilus resinae</name>
    <dbReference type="NCBI Taxonomy" id="861532"/>
    <lineage>
        <taxon>Bacteria</taxon>
        <taxon>Bacillati</taxon>
        <taxon>Bacillota</taxon>
        <taxon>Bacilli</taxon>
        <taxon>Bacillales</taxon>
        <taxon>Paenibacillaceae</taxon>
        <taxon>Aneurinibacillus group</taxon>
        <taxon>Ammoniphilus</taxon>
    </lineage>
</organism>
<dbReference type="Gene3D" id="1.10.10.10">
    <property type="entry name" value="Winged helix-like DNA-binding domain superfamily/Winged helix DNA-binding domain"/>
    <property type="match status" value="1"/>
</dbReference>
<dbReference type="EMBL" id="JAGGKT010000002">
    <property type="protein sequence ID" value="MBP1931028.1"/>
    <property type="molecule type" value="Genomic_DNA"/>
</dbReference>
<dbReference type="InterPro" id="IPR011711">
    <property type="entry name" value="GntR_C"/>
</dbReference>
<keyword evidence="2" id="KW-0238">DNA-binding</keyword>
<keyword evidence="3" id="KW-0804">Transcription</keyword>
<dbReference type="PROSITE" id="PS50949">
    <property type="entry name" value="HTH_GNTR"/>
    <property type="match status" value="1"/>
</dbReference>
<dbReference type="InterPro" id="IPR036390">
    <property type="entry name" value="WH_DNA-bd_sf"/>
</dbReference>
<gene>
    <name evidence="5" type="ORF">J2Z37_001025</name>
</gene>
<sequence length="244" mass="27117">MFIAGPEKMIKRIGRTTLAREVVSQLAELILKGAWKAGEQIPSEKELATSFGVGRSTIREALQCLVVIGILETRPGGRSYIQEPNSELLSGAFHWGLLLSPRNLHDLTEVRIHVEVECAGLAAARRNEQDLAALHAAHQNVISDKADDVRFMEADNLYHKRIAEASKNLIYVNLVGTIQSLVRLWYPSVYKIADTKDFTLLEHEKIYDEICSGNVQGAREAMHIHLESAAKRLGQVLAQQDPSS</sequence>
<keyword evidence="6" id="KW-1185">Reference proteome</keyword>
<evidence type="ECO:0000256" key="3">
    <source>
        <dbReference type="ARBA" id="ARBA00023163"/>
    </source>
</evidence>
<dbReference type="InterPro" id="IPR036388">
    <property type="entry name" value="WH-like_DNA-bd_sf"/>
</dbReference>
<proteinExistence type="predicted"/>
<dbReference type="CDD" id="cd07377">
    <property type="entry name" value="WHTH_GntR"/>
    <property type="match status" value="1"/>
</dbReference>
<keyword evidence="5" id="KW-0670">Pyruvate</keyword>
<dbReference type="InterPro" id="IPR008920">
    <property type="entry name" value="TF_FadR/GntR_C"/>
</dbReference>
<name>A0ABS4GL86_9BACL</name>
<dbReference type="RefSeq" id="WP_209809128.1">
    <property type="nucleotide sequence ID" value="NZ_JAGGKT010000002.1"/>
</dbReference>
<evidence type="ECO:0000256" key="1">
    <source>
        <dbReference type="ARBA" id="ARBA00023015"/>
    </source>
</evidence>
<dbReference type="SUPFAM" id="SSF46785">
    <property type="entry name" value="Winged helix' DNA-binding domain"/>
    <property type="match status" value="1"/>
</dbReference>
<protein>
    <submittedName>
        <fullName evidence="5">GntR family transcriptional repressor for pyruvate dehydrogenase complex</fullName>
    </submittedName>
</protein>
<evidence type="ECO:0000256" key="2">
    <source>
        <dbReference type="ARBA" id="ARBA00023125"/>
    </source>
</evidence>
<dbReference type="Gene3D" id="1.20.120.530">
    <property type="entry name" value="GntR ligand-binding domain-like"/>
    <property type="match status" value="1"/>
</dbReference>
<dbReference type="Pfam" id="PF00392">
    <property type="entry name" value="GntR"/>
    <property type="match status" value="1"/>
</dbReference>
<accession>A0ABS4GL86</accession>
<dbReference type="SUPFAM" id="SSF48008">
    <property type="entry name" value="GntR ligand-binding domain-like"/>
    <property type="match status" value="1"/>
</dbReference>
<dbReference type="SMART" id="SM00345">
    <property type="entry name" value="HTH_GNTR"/>
    <property type="match status" value="1"/>
</dbReference>
<dbReference type="PRINTS" id="PR00035">
    <property type="entry name" value="HTHGNTR"/>
</dbReference>
<evidence type="ECO:0000313" key="5">
    <source>
        <dbReference type="EMBL" id="MBP1931028.1"/>
    </source>
</evidence>
<reference evidence="5 6" key="1">
    <citation type="submission" date="2021-03" db="EMBL/GenBank/DDBJ databases">
        <title>Genomic Encyclopedia of Type Strains, Phase IV (KMG-IV): sequencing the most valuable type-strain genomes for metagenomic binning, comparative biology and taxonomic classification.</title>
        <authorList>
            <person name="Goeker M."/>
        </authorList>
    </citation>
    <scope>NUCLEOTIDE SEQUENCE [LARGE SCALE GENOMIC DNA]</scope>
    <source>
        <strain evidence="5 6">DSM 24738</strain>
    </source>
</reference>
<dbReference type="PANTHER" id="PTHR43537:SF5">
    <property type="entry name" value="UXU OPERON TRANSCRIPTIONAL REGULATOR"/>
    <property type="match status" value="1"/>
</dbReference>
<evidence type="ECO:0000259" key="4">
    <source>
        <dbReference type="PROSITE" id="PS50949"/>
    </source>
</evidence>
<keyword evidence="1" id="KW-0805">Transcription regulation</keyword>
<feature type="domain" description="HTH gntR-type" evidence="4">
    <location>
        <begin position="16"/>
        <end position="84"/>
    </location>
</feature>
<comment type="caution">
    <text evidence="5">The sequence shown here is derived from an EMBL/GenBank/DDBJ whole genome shotgun (WGS) entry which is preliminary data.</text>
</comment>
<dbReference type="SMART" id="SM00895">
    <property type="entry name" value="FCD"/>
    <property type="match status" value="1"/>
</dbReference>
<dbReference type="Pfam" id="PF07729">
    <property type="entry name" value="FCD"/>
    <property type="match status" value="1"/>
</dbReference>
<evidence type="ECO:0000313" key="6">
    <source>
        <dbReference type="Proteomes" id="UP001519343"/>
    </source>
</evidence>